<feature type="compositionally biased region" description="Polar residues" evidence="1">
    <location>
        <begin position="198"/>
        <end position="216"/>
    </location>
</feature>
<dbReference type="AlphaFoldDB" id="A0A811KIE7"/>
<organism evidence="2 3">
    <name type="scientific">Bursaphelenchus okinawaensis</name>
    <dbReference type="NCBI Taxonomy" id="465554"/>
    <lineage>
        <taxon>Eukaryota</taxon>
        <taxon>Metazoa</taxon>
        <taxon>Ecdysozoa</taxon>
        <taxon>Nematoda</taxon>
        <taxon>Chromadorea</taxon>
        <taxon>Rhabditida</taxon>
        <taxon>Tylenchina</taxon>
        <taxon>Tylenchomorpha</taxon>
        <taxon>Aphelenchoidea</taxon>
        <taxon>Aphelenchoididae</taxon>
        <taxon>Bursaphelenchus</taxon>
    </lineage>
</organism>
<proteinExistence type="predicted"/>
<sequence length="339" mass="38523">MYVPVLTSKKDEANCQATKAFIDTGWGLNLISHSLATKLELPVANERSLQMKTLIGSFSTSAFDTNVTLSPEAVKRKNQFIKLPVTAIEDKYFKELNNDVQDPQIGVIIGCQSICDIELKCSKLSRSCVFGKIKVTGQKVNFVKNPNIHHVTELRRQRRPRKVNPEAARRKKPVQNFDEPSFQKRRAKFRADKIGNRPTATQRSRPTFNLKNNHGQGDTEAARRKKPVQTYDEPSFQKRRAKVHDVKVRSRLTSAQRHHSTFNLRNDLHQDKSLDKRKRRRKRPRSRPCKLSFQVPDRSTTRTSRPLPTPGGTSSCPVAVHVDHRGGRSVVGSDSICIN</sequence>
<accession>A0A811KIE7</accession>
<dbReference type="Proteomes" id="UP000614601">
    <property type="component" value="Unassembled WGS sequence"/>
</dbReference>
<protein>
    <submittedName>
        <fullName evidence="2">Uncharacterized protein</fullName>
    </submittedName>
</protein>
<name>A0A811KIE7_9BILA</name>
<dbReference type="Proteomes" id="UP000783686">
    <property type="component" value="Unassembled WGS sequence"/>
</dbReference>
<gene>
    <name evidence="2" type="ORF">BOKJ2_LOCUS5917</name>
</gene>
<feature type="compositionally biased region" description="Low complexity" evidence="1">
    <location>
        <begin position="301"/>
        <end position="315"/>
    </location>
</feature>
<dbReference type="EMBL" id="CAJFDH010000003">
    <property type="protein sequence ID" value="CAD5215086.1"/>
    <property type="molecule type" value="Genomic_DNA"/>
</dbReference>
<evidence type="ECO:0000313" key="2">
    <source>
        <dbReference type="EMBL" id="CAD5215086.1"/>
    </source>
</evidence>
<feature type="region of interest" description="Disordered" evidence="1">
    <location>
        <begin position="154"/>
        <end position="320"/>
    </location>
</feature>
<comment type="caution">
    <text evidence="2">The sequence shown here is derived from an EMBL/GenBank/DDBJ whole genome shotgun (WGS) entry which is preliminary data.</text>
</comment>
<keyword evidence="3" id="KW-1185">Reference proteome</keyword>
<feature type="compositionally biased region" description="Basic residues" evidence="1">
    <location>
        <begin position="275"/>
        <end position="288"/>
    </location>
</feature>
<reference evidence="2" key="1">
    <citation type="submission" date="2020-09" db="EMBL/GenBank/DDBJ databases">
        <authorList>
            <person name="Kikuchi T."/>
        </authorList>
    </citation>
    <scope>NUCLEOTIDE SEQUENCE</scope>
    <source>
        <strain evidence="2">SH1</strain>
    </source>
</reference>
<evidence type="ECO:0000313" key="3">
    <source>
        <dbReference type="Proteomes" id="UP000614601"/>
    </source>
</evidence>
<dbReference type="EMBL" id="CAJFCW020000003">
    <property type="protein sequence ID" value="CAG9103568.1"/>
    <property type="molecule type" value="Genomic_DNA"/>
</dbReference>
<evidence type="ECO:0000256" key="1">
    <source>
        <dbReference type="SAM" id="MobiDB-lite"/>
    </source>
</evidence>